<dbReference type="AlphaFoldDB" id="A0A1S9ZYB1"/>
<dbReference type="Proteomes" id="UP000255279">
    <property type="component" value="Unassembled WGS sequence"/>
</dbReference>
<evidence type="ECO:0000256" key="1">
    <source>
        <dbReference type="SAM" id="Phobius"/>
    </source>
</evidence>
<dbReference type="RefSeq" id="WP_078276996.1">
    <property type="nucleotide sequence ID" value="NZ_CAACXO010000047.1"/>
</dbReference>
<dbReference type="PIRSF" id="PIRSF005610">
    <property type="entry name" value="SirB"/>
    <property type="match status" value="1"/>
</dbReference>
<dbReference type="OrthoDB" id="6649712at2"/>
<reference evidence="3 5" key="2">
    <citation type="submission" date="2018-06" db="EMBL/GenBank/DDBJ databases">
        <authorList>
            <consortium name="Pathogen Informatics"/>
            <person name="Doyle S."/>
        </authorList>
    </citation>
    <scope>NUCLEOTIDE SEQUENCE [LARGE SCALE GENOMIC DNA]</scope>
    <source>
        <strain evidence="3 5">NCTC10293</strain>
    </source>
</reference>
<organism evidence="2 4">
    <name type="scientific">Moraxella caviae</name>
    <dbReference type="NCBI Taxonomy" id="34060"/>
    <lineage>
        <taxon>Bacteria</taxon>
        <taxon>Pseudomonadati</taxon>
        <taxon>Pseudomonadota</taxon>
        <taxon>Gammaproteobacteria</taxon>
        <taxon>Moraxellales</taxon>
        <taxon>Moraxellaceae</taxon>
        <taxon>Moraxella</taxon>
    </lineage>
</organism>
<dbReference type="Pfam" id="PF04247">
    <property type="entry name" value="SirB"/>
    <property type="match status" value="1"/>
</dbReference>
<keyword evidence="4" id="KW-1185">Reference proteome</keyword>
<gene>
    <name evidence="2" type="ORF">B0181_08085</name>
    <name evidence="3" type="ORF">NCTC10293_02520</name>
</gene>
<feature type="transmembrane region" description="Helical" evidence="1">
    <location>
        <begin position="6"/>
        <end position="26"/>
    </location>
</feature>
<keyword evidence="1" id="KW-0812">Transmembrane</keyword>
<reference evidence="2 4" key="1">
    <citation type="submission" date="2017-02" db="EMBL/GenBank/DDBJ databases">
        <title>Draft genome sequence of Moraxella caviae CCUG 355 type strain.</title>
        <authorList>
            <person name="Engstrom-Jakobsson H."/>
            <person name="Salva-Serra F."/>
            <person name="Thorell K."/>
            <person name="Gonzales-Siles L."/>
            <person name="Karlsson R."/>
            <person name="Boulund F."/>
            <person name="Engstrand L."/>
            <person name="Moore E."/>
        </authorList>
    </citation>
    <scope>NUCLEOTIDE SEQUENCE [LARGE SCALE GENOMIC DNA]</scope>
    <source>
        <strain evidence="2 4">CCUG 355</strain>
    </source>
</reference>
<evidence type="ECO:0000313" key="4">
    <source>
        <dbReference type="Proteomes" id="UP000190435"/>
    </source>
</evidence>
<name>A0A1S9ZYB1_9GAMM</name>
<dbReference type="Proteomes" id="UP000190435">
    <property type="component" value="Unassembled WGS sequence"/>
</dbReference>
<feature type="transmembrane region" description="Helical" evidence="1">
    <location>
        <begin position="38"/>
        <end position="58"/>
    </location>
</feature>
<dbReference type="InterPro" id="IPR007360">
    <property type="entry name" value="SirB"/>
</dbReference>
<proteinExistence type="predicted"/>
<feature type="transmembrane region" description="Helical" evidence="1">
    <location>
        <begin position="94"/>
        <end position="111"/>
    </location>
</feature>
<sequence>MKHFHLLMVALTLGLFLYQAIVVFVGEKANPSPMLRRAMHVCYALLLVSGLYMFTVWYQFMAPWAWAKLVLFIVAVSATAKAARPSTTPAQAKFGMLLATIAYVAILVLAVKKPLGLL</sequence>
<evidence type="ECO:0000313" key="5">
    <source>
        <dbReference type="Proteomes" id="UP000255279"/>
    </source>
</evidence>
<keyword evidence="1" id="KW-0472">Membrane</keyword>
<evidence type="ECO:0000313" key="3">
    <source>
        <dbReference type="EMBL" id="STZ14914.1"/>
    </source>
</evidence>
<evidence type="ECO:0000313" key="2">
    <source>
        <dbReference type="EMBL" id="OOR88504.1"/>
    </source>
</evidence>
<dbReference type="EMBL" id="MUXU01000049">
    <property type="protein sequence ID" value="OOR88504.1"/>
    <property type="molecule type" value="Genomic_DNA"/>
</dbReference>
<accession>A0A1S9ZYB1</accession>
<protein>
    <submittedName>
        <fullName evidence="3">Invasion gene expression up-regulator, SirB</fullName>
    </submittedName>
</protein>
<keyword evidence="1" id="KW-1133">Transmembrane helix</keyword>
<dbReference type="EMBL" id="UGQE01000004">
    <property type="protein sequence ID" value="STZ14914.1"/>
    <property type="molecule type" value="Genomic_DNA"/>
</dbReference>